<feature type="compositionally biased region" description="Basic and acidic residues" evidence="1">
    <location>
        <begin position="293"/>
        <end position="309"/>
    </location>
</feature>
<protein>
    <recommendedName>
        <fullName evidence="2">PUB domain-containing protein</fullName>
    </recommendedName>
</protein>
<evidence type="ECO:0000256" key="1">
    <source>
        <dbReference type="SAM" id="MobiDB-lite"/>
    </source>
</evidence>
<feature type="region of interest" description="Disordered" evidence="1">
    <location>
        <begin position="285"/>
        <end position="324"/>
    </location>
</feature>
<dbReference type="VEuPathDB" id="TriTrypDB:LtaPh_1109000"/>
<evidence type="ECO:0000313" key="4">
    <source>
        <dbReference type="Proteomes" id="UP000419144"/>
    </source>
</evidence>
<sequence length="590" mass="63946">MPSSLADAIAQLHELFKLGALTQEEFNEAKQATICSFKAAAAAPLTSAPVPAVSSASTSESPGYSLLTSAKQEADSSASNVYTAMDAGGKLASPPPIAPVSPSVHTVDAKRWRTLEEWKMLWDTAEVCTSACASTSSTPPDVFAVRIQALRCLSRLLGNVQMYPAEAKYRRIRESNKIIAHELMPVADAAGAVLSFVGFVREEAEEDASPSTSPAGAATYCWVLRGEATAERVSDKASAGVRLVDDLLEYFGEQQSRRYRVQQLWRSVALEVRLERAARGAGPRNSLLYVSSHPEEVGTDDENKNDKGRQGAAAQSAESEELPPSQTLMSYLVECYTVDEAGDGLFTSIHHLQTLQQLYEEAAAHIAAGAQPPSYHSLFRTADVYGAVVQQRGAVELLVYGCGACFHPPPVATQRVLAKNASTLLEASSTLCSDAASHYTVQLVPSDTPDASEFAARCLRLLRRLRCEVERVQQDRNRAARQVAEVSMRQEMKRERQRRQLEKNSGRDKLLSDTQAQQPHQRRCTHLREHGPHRRAGSSSPTSSSGSSASSRAEATNIESRRIPLAEALAILMGKKSSPSRRPPPSASSS</sequence>
<reference evidence="3" key="1">
    <citation type="submission" date="2019-11" db="EMBL/GenBank/DDBJ databases">
        <title>Leishmania tarentolae CDS.</title>
        <authorList>
            <person name="Goto Y."/>
            <person name="Yamagishi J."/>
        </authorList>
    </citation>
    <scope>NUCLEOTIDE SEQUENCE [LARGE SCALE GENOMIC DNA]</scope>
    <source>
        <strain evidence="3">Parrot Tar II</strain>
    </source>
</reference>
<evidence type="ECO:0000313" key="3">
    <source>
        <dbReference type="EMBL" id="GET86698.1"/>
    </source>
</evidence>
<feature type="compositionally biased region" description="Pro residues" evidence="1">
    <location>
        <begin position="581"/>
        <end position="590"/>
    </location>
</feature>
<keyword evidence="4" id="KW-1185">Reference proteome</keyword>
<dbReference type="InterPro" id="IPR036339">
    <property type="entry name" value="PUB-like_dom_sf"/>
</dbReference>
<feature type="compositionally biased region" description="Basic and acidic residues" evidence="1">
    <location>
        <begin position="488"/>
        <end position="511"/>
    </location>
</feature>
<comment type="caution">
    <text evidence="3">The sequence shown here is derived from an EMBL/GenBank/DDBJ whole genome shotgun (WGS) entry which is preliminary data.</text>
</comment>
<dbReference type="SUPFAM" id="SSF143503">
    <property type="entry name" value="PUG domain-like"/>
    <property type="match status" value="1"/>
</dbReference>
<evidence type="ECO:0000259" key="2">
    <source>
        <dbReference type="Pfam" id="PF09409"/>
    </source>
</evidence>
<name>A0A640KBL9_LEITA</name>
<feature type="region of interest" description="Disordered" evidence="1">
    <location>
        <begin position="474"/>
        <end position="590"/>
    </location>
</feature>
<accession>A0A640KBL9</accession>
<gene>
    <name evidence="3" type="ORF">LtaPh_1109000</name>
</gene>
<feature type="compositionally biased region" description="Low complexity" evidence="1">
    <location>
        <begin position="312"/>
        <end position="324"/>
    </location>
</feature>
<dbReference type="CDD" id="cd09212">
    <property type="entry name" value="PUB"/>
    <property type="match status" value="1"/>
</dbReference>
<feature type="domain" description="PUB" evidence="2">
    <location>
        <begin position="147"/>
        <end position="207"/>
    </location>
</feature>
<dbReference type="Gene3D" id="1.20.58.2190">
    <property type="match status" value="1"/>
</dbReference>
<feature type="compositionally biased region" description="Low complexity" evidence="1">
    <location>
        <begin position="537"/>
        <end position="553"/>
    </location>
</feature>
<dbReference type="Pfam" id="PF09409">
    <property type="entry name" value="PUB"/>
    <property type="match status" value="1"/>
</dbReference>
<organism evidence="3 4">
    <name type="scientific">Leishmania tarentolae</name>
    <name type="common">Sauroleishmania tarentolae</name>
    <dbReference type="NCBI Taxonomy" id="5689"/>
    <lineage>
        <taxon>Eukaryota</taxon>
        <taxon>Discoba</taxon>
        <taxon>Euglenozoa</taxon>
        <taxon>Kinetoplastea</taxon>
        <taxon>Metakinetoplastina</taxon>
        <taxon>Trypanosomatida</taxon>
        <taxon>Trypanosomatidae</taxon>
        <taxon>Leishmaniinae</taxon>
        <taxon>Leishmania</taxon>
        <taxon>lizard Leishmania</taxon>
    </lineage>
</organism>
<dbReference type="AlphaFoldDB" id="A0A640KBL9"/>
<feature type="compositionally biased region" description="Basic residues" evidence="1">
    <location>
        <begin position="520"/>
        <end position="536"/>
    </location>
</feature>
<dbReference type="OrthoDB" id="336240at2759"/>
<dbReference type="InterPro" id="IPR018997">
    <property type="entry name" value="PUB_domain"/>
</dbReference>
<dbReference type="EMBL" id="BLBS01000013">
    <property type="protein sequence ID" value="GET86698.1"/>
    <property type="molecule type" value="Genomic_DNA"/>
</dbReference>
<dbReference type="Proteomes" id="UP000419144">
    <property type="component" value="Unassembled WGS sequence"/>
</dbReference>
<proteinExistence type="predicted"/>